<feature type="compositionally biased region" description="Polar residues" evidence="5">
    <location>
        <begin position="185"/>
        <end position="198"/>
    </location>
</feature>
<reference evidence="9" key="1">
    <citation type="submission" date="2022-01" db="EMBL/GenBank/DDBJ databases">
        <title>Comparative genomics reveals a dynamic genome evolution in the ectomycorrhizal milk-cap (Lactarius) mushrooms.</title>
        <authorList>
            <consortium name="DOE Joint Genome Institute"/>
            <person name="Lebreton A."/>
            <person name="Tang N."/>
            <person name="Kuo A."/>
            <person name="LaButti K."/>
            <person name="Drula E."/>
            <person name="Barry K."/>
            <person name="Clum A."/>
            <person name="Lipzen A."/>
            <person name="Mousain D."/>
            <person name="Ng V."/>
            <person name="Wang R."/>
            <person name="Wang X."/>
            <person name="Dai Y."/>
            <person name="Henrissat B."/>
            <person name="Grigoriev I.V."/>
            <person name="Guerin-Laguette A."/>
            <person name="Yu F."/>
            <person name="Martin F.M."/>
        </authorList>
    </citation>
    <scope>NUCLEOTIDE SEQUENCE</scope>
    <source>
        <strain evidence="9">QP</strain>
    </source>
</reference>
<evidence type="ECO:0000259" key="7">
    <source>
        <dbReference type="Pfam" id="PF08621"/>
    </source>
</evidence>
<feature type="domain" description="RPAP1 C-terminal" evidence="6">
    <location>
        <begin position="322"/>
        <end position="387"/>
    </location>
</feature>
<dbReference type="Pfam" id="PF08620">
    <property type="entry name" value="RPAP1_C"/>
    <property type="match status" value="1"/>
</dbReference>
<accession>A0AAD4Q776</accession>
<evidence type="ECO:0000256" key="5">
    <source>
        <dbReference type="SAM" id="MobiDB-lite"/>
    </source>
</evidence>
<protein>
    <recommendedName>
        <fullName evidence="11">RNA polymerase II-associated protein 1 C-terminal domain-containing protein</fullName>
    </recommendedName>
</protein>
<dbReference type="InterPro" id="IPR013929">
    <property type="entry name" value="RPAP1_C"/>
</dbReference>
<feature type="compositionally biased region" description="Basic and acidic residues" evidence="5">
    <location>
        <begin position="88"/>
        <end position="117"/>
    </location>
</feature>
<evidence type="ECO:0000259" key="6">
    <source>
        <dbReference type="Pfam" id="PF08620"/>
    </source>
</evidence>
<feature type="compositionally biased region" description="Polar residues" evidence="5">
    <location>
        <begin position="18"/>
        <end position="32"/>
    </location>
</feature>
<dbReference type="Pfam" id="PF25766">
    <property type="entry name" value="TPR_RPAP1"/>
    <property type="match status" value="1"/>
</dbReference>
<keyword evidence="10" id="KW-1185">Reference proteome</keyword>
<evidence type="ECO:0000256" key="3">
    <source>
        <dbReference type="ARBA" id="ARBA00023163"/>
    </source>
</evidence>
<evidence type="ECO:0000256" key="2">
    <source>
        <dbReference type="ARBA" id="ARBA00009953"/>
    </source>
</evidence>
<sequence>MSAQAKPLIGSVFERQPRSSVSVPSTPKSAGSNKGFPMAQHRSESVFARSRKAQQQPGAQLLRATDPPVVQPAPVMQKYTPSEGSEDNDWRAKISEENERRVAAMTEHEREEERREIEERFGKNIGEVLQRARRAREANQEQTKPATTLESDLARGLPDDSAIARPVPPTLRVVPVGEQAAEPSSPLSIISGASTRPSTPARVNRKLRFAEVTPDDVHVYESAPPSPRRKPLALPPSSSDDSAVSLGQWKGPSPKSLSASQPPSESPSLEKVTPSSVVSSLTPEEGTPEDIRRRFFPSLPSGDPSLAWIEATPLLDPAASTLRFDLRGAPIPPQLSVTLPTHLGLHHHAEGARAGYTIDDVFLLARSTVPAQRVVMFGIMAGITRRLAVLRRGISEDTEGMEELRGKEEDLRKRAVAAGAEAMGERGSLGSRAVEVLWEALVGWDSDLMSVGGVELQEDTPEKGTPDQEGESVVKGDAISSLPLHFFLTQVATIFGAAYLPHLSLLQLLAILHRLAMHDNAIADTITDTPFLISNLLRLFILTPIPPLANSPPPVPDAIRLMTTLTSASRLSASKLLDPASALLRFLISSPTSSPYPPSLSTSLLTHTLRLYTTFARYGLHAHTATIAAEPLTSLASHILSPECDSRPLITAYITLLGAWTICASDPHQTTPPHEILWSQIPGWGWISNLPIIARKFTQKPADWCLWTALWNAEAAWLEGARHNGVRGGVEERERSLARLKPAFARDTETEVISGAISSLKRLLSEIPAGYDVNRGIAFYREVTESALLLNAVIRLWLACLPPDNTPLPGPPFQLPFSLLGMLAAFISTHPLLSESSGVPSHMRPFLRPLVSYVSNYVWLSGRLPNRKSDLLLTQLGVALVRFLPGDEDAALDMLDAIINLVDQRYLSNCGWSVPSEMWSRGGLHILKPFLTFDLVSRQDDVGFEGEKAPRVRVAPLIPTSRSLRLATTQRLPSTRRFGPLFARDWSFLPLDHLLRSGTSPVWQCLPSGWDANETEVVRAALILARVVREAILANGTPTVAMTRAEVTFNCMKVFMLEHGQAQGAPSASGDNREEVFRDETVGELMKALLLPCTLGASPNGLSASAASDEQDDLELAASRFLGTGMPFFQFYTDLVALYDAVSFGHPLFAALLLPPLAQRYAPDYRKLVYDETAHVLGTVRTPVELVIGGAAGTFLWPAEQAPEVVGAQLSLLVGRRARVPIEGFVHWMAVHHVAANIWPDLREDPPSTIADERGRRLLEALVIQGEHAVVREVTLYWQRREGTVALPPVCFVLAPVGRRNRLDWVKSWARGDFVERIEGLLNYDD</sequence>
<gene>
    <name evidence="9" type="ORF">EDB92DRAFT_1951195</name>
</gene>
<feature type="domain" description="RPAP1/MINIYO-like TPR repeats" evidence="8">
    <location>
        <begin position="1127"/>
        <end position="1236"/>
    </location>
</feature>
<keyword evidence="3" id="KW-0804">Transcription</keyword>
<dbReference type="PANTHER" id="PTHR21483:SF18">
    <property type="entry name" value="RNA POLYMERASE II-ASSOCIATED PROTEIN 1"/>
    <property type="match status" value="1"/>
</dbReference>
<name>A0AAD4Q776_9AGAM</name>
<dbReference type="InterPro" id="IPR039913">
    <property type="entry name" value="RPAP1/Rba50"/>
</dbReference>
<dbReference type="PANTHER" id="PTHR21483">
    <property type="entry name" value="RNA POLYMERASE II-ASSOCIATED PROTEIN 1"/>
    <property type="match status" value="1"/>
</dbReference>
<dbReference type="InterPro" id="IPR013930">
    <property type="entry name" value="RPAP1_N"/>
</dbReference>
<keyword evidence="4" id="KW-0539">Nucleus</keyword>
<comment type="caution">
    <text evidence="9">The sequence shown here is derived from an EMBL/GenBank/DDBJ whole genome shotgun (WGS) entry which is preliminary data.</text>
</comment>
<feature type="region of interest" description="Disordered" evidence="5">
    <location>
        <begin position="1"/>
        <end position="117"/>
    </location>
</feature>
<comment type="subcellular location">
    <subcellularLocation>
        <location evidence="1">Nucleus</location>
    </subcellularLocation>
</comment>
<comment type="similarity">
    <text evidence="2">Belongs to the RPAP1 family.</text>
</comment>
<organism evidence="9 10">
    <name type="scientific">Lactarius akahatsu</name>
    <dbReference type="NCBI Taxonomy" id="416441"/>
    <lineage>
        <taxon>Eukaryota</taxon>
        <taxon>Fungi</taxon>
        <taxon>Dikarya</taxon>
        <taxon>Basidiomycota</taxon>
        <taxon>Agaricomycotina</taxon>
        <taxon>Agaricomycetes</taxon>
        <taxon>Russulales</taxon>
        <taxon>Russulaceae</taxon>
        <taxon>Lactarius</taxon>
    </lineage>
</organism>
<dbReference type="InterPro" id="IPR057989">
    <property type="entry name" value="TPR_RPAP1/MINIYO-like"/>
</dbReference>
<feature type="compositionally biased region" description="Polar residues" evidence="5">
    <location>
        <begin position="255"/>
        <end position="267"/>
    </location>
</feature>
<feature type="region of interest" description="Disordered" evidence="5">
    <location>
        <begin position="132"/>
        <end position="296"/>
    </location>
</feature>
<feature type="domain" description="RPAP1 N-terminal" evidence="7">
    <location>
        <begin position="93"/>
        <end position="136"/>
    </location>
</feature>
<evidence type="ECO:0000256" key="1">
    <source>
        <dbReference type="ARBA" id="ARBA00004123"/>
    </source>
</evidence>
<evidence type="ECO:0000256" key="4">
    <source>
        <dbReference type="ARBA" id="ARBA00023242"/>
    </source>
</evidence>
<dbReference type="GO" id="GO:0006366">
    <property type="term" value="P:transcription by RNA polymerase II"/>
    <property type="evidence" value="ECO:0007669"/>
    <property type="project" value="InterPro"/>
</dbReference>
<dbReference type="Pfam" id="PF08621">
    <property type="entry name" value="RPAP1_N"/>
    <property type="match status" value="1"/>
</dbReference>
<dbReference type="Proteomes" id="UP001201163">
    <property type="component" value="Unassembled WGS sequence"/>
</dbReference>
<evidence type="ECO:0008006" key="11">
    <source>
        <dbReference type="Google" id="ProtNLM"/>
    </source>
</evidence>
<evidence type="ECO:0000259" key="8">
    <source>
        <dbReference type="Pfam" id="PF25766"/>
    </source>
</evidence>
<evidence type="ECO:0000313" key="9">
    <source>
        <dbReference type="EMBL" id="KAH8983909.1"/>
    </source>
</evidence>
<proteinExistence type="inferred from homology"/>
<evidence type="ECO:0000313" key="10">
    <source>
        <dbReference type="Proteomes" id="UP001201163"/>
    </source>
</evidence>
<feature type="compositionally biased region" description="Low complexity" evidence="5">
    <location>
        <begin position="235"/>
        <end position="246"/>
    </location>
</feature>
<dbReference type="EMBL" id="JAKELL010000082">
    <property type="protein sequence ID" value="KAH8983909.1"/>
    <property type="molecule type" value="Genomic_DNA"/>
</dbReference>